<evidence type="ECO:0000313" key="3">
    <source>
        <dbReference type="Proteomes" id="UP001385951"/>
    </source>
</evidence>
<protein>
    <recommendedName>
        <fullName evidence="1">F-box domain-containing protein</fullName>
    </recommendedName>
</protein>
<dbReference type="EMBL" id="JASBNA010000008">
    <property type="protein sequence ID" value="KAK7689561.1"/>
    <property type="molecule type" value="Genomic_DNA"/>
</dbReference>
<dbReference type="AlphaFoldDB" id="A0AAW0G9T2"/>
<dbReference type="SUPFAM" id="SSF50998">
    <property type="entry name" value="Quinoprotein alcohol dehydrogenase-like"/>
    <property type="match status" value="1"/>
</dbReference>
<name>A0AAW0G9T2_9APHY</name>
<gene>
    <name evidence="2" type="ORF">QCA50_007353</name>
</gene>
<dbReference type="InterPro" id="IPR001810">
    <property type="entry name" value="F-box_dom"/>
</dbReference>
<keyword evidence="3" id="KW-1185">Reference proteome</keyword>
<organism evidence="2 3">
    <name type="scientific">Cerrena zonata</name>
    <dbReference type="NCBI Taxonomy" id="2478898"/>
    <lineage>
        <taxon>Eukaryota</taxon>
        <taxon>Fungi</taxon>
        <taxon>Dikarya</taxon>
        <taxon>Basidiomycota</taxon>
        <taxon>Agaricomycotina</taxon>
        <taxon>Agaricomycetes</taxon>
        <taxon>Polyporales</taxon>
        <taxon>Cerrenaceae</taxon>
        <taxon>Cerrena</taxon>
    </lineage>
</organism>
<comment type="caution">
    <text evidence="2">The sequence shown here is derived from an EMBL/GenBank/DDBJ whole genome shotgun (WGS) entry which is preliminary data.</text>
</comment>
<sequence>MWTMFTILPPDVLLQILLFLGSNDIAHIYVLSRDSNKFLVDYESEVYHQLAVSCRFAPSGCSLKDAILPEARTLWLRGVETWKEFVRRWTVLEGNWSGRGDALEGGFDISDQYDDDIRDFAVDEDDRTIIATPRFSILTVRGMKDNRLLWNISGVVSFRWSEGFLAFINKEGNIEIWRRTTDVDYHQGKPVFTPLLPPSRIATVPSQYKRADNIFGRPDIEYLTVPTYGNLRGKYTPHAFIRTPSFALPQAFASKYPVVSFTSKRRPYYIHLYDIAEGTHIRSIDVEKMLESRVQSPSAMEVLFSKPPTDLCLSDNYVTISFESFALLMPIHEGGEQHFHPVIIYETENPSLVKKSAYQLSKIILPGTNRHQKKLSFGIKRDENWSHLDHIYTTGTLTMDRFELIPPPQDETSANTGAPILLSTLSQASATFTSLQISQDERHLVIVAKSGLLYLLPNFKEVARGSDPVEKSIQRIEIGKPLIRVIYSRFSRHFAVKTDEGDTYIIDIDPTCSSPLSPLQITPNLRTTVIHRLADFRVPKFNSQSTRMEFTRSRLWLLWDRRRLFEVAQKRYAAIREVGTEDSDVSSLLPEFDLGSFRQTVCFVDFMSGV</sequence>
<dbReference type="PROSITE" id="PS50181">
    <property type="entry name" value="FBOX"/>
    <property type="match status" value="1"/>
</dbReference>
<evidence type="ECO:0000259" key="1">
    <source>
        <dbReference type="PROSITE" id="PS50181"/>
    </source>
</evidence>
<proteinExistence type="predicted"/>
<dbReference type="Proteomes" id="UP001385951">
    <property type="component" value="Unassembled WGS sequence"/>
</dbReference>
<dbReference type="InterPro" id="IPR011047">
    <property type="entry name" value="Quinoprotein_ADH-like_sf"/>
</dbReference>
<feature type="domain" description="F-box" evidence="1">
    <location>
        <begin position="2"/>
        <end position="50"/>
    </location>
</feature>
<reference evidence="2 3" key="1">
    <citation type="submission" date="2022-09" db="EMBL/GenBank/DDBJ databases">
        <authorList>
            <person name="Palmer J.M."/>
        </authorList>
    </citation>
    <scope>NUCLEOTIDE SEQUENCE [LARGE SCALE GENOMIC DNA]</scope>
    <source>
        <strain evidence="2 3">DSM 7382</strain>
    </source>
</reference>
<accession>A0AAW0G9T2</accession>
<evidence type="ECO:0000313" key="2">
    <source>
        <dbReference type="EMBL" id="KAK7689561.1"/>
    </source>
</evidence>